<dbReference type="AlphaFoldDB" id="A0AAW0ADV5"/>
<dbReference type="Pfam" id="PF01070">
    <property type="entry name" value="FMN_dh"/>
    <property type="match status" value="1"/>
</dbReference>
<dbReference type="InterPro" id="IPR000262">
    <property type="entry name" value="FMN-dep_DH"/>
</dbReference>
<dbReference type="Proteomes" id="UP001362999">
    <property type="component" value="Unassembled WGS sequence"/>
</dbReference>
<accession>A0AAW0ADV5</accession>
<gene>
    <name evidence="5" type="ORF">R3P38DRAFT_3366142</name>
</gene>
<comment type="caution">
    <text evidence="5">The sequence shown here is derived from an EMBL/GenBank/DDBJ whole genome shotgun (WGS) entry which is preliminary data.</text>
</comment>
<dbReference type="InterPro" id="IPR008259">
    <property type="entry name" value="FMN_hydac_DH_AS"/>
</dbReference>
<dbReference type="GO" id="GO:0016491">
    <property type="term" value="F:oxidoreductase activity"/>
    <property type="evidence" value="ECO:0007669"/>
    <property type="project" value="UniProtKB-KW"/>
</dbReference>
<evidence type="ECO:0000313" key="6">
    <source>
        <dbReference type="Proteomes" id="UP001362999"/>
    </source>
</evidence>
<keyword evidence="6" id="KW-1185">Reference proteome</keyword>
<protein>
    <submittedName>
        <fullName evidence="5">Lactate 2-monooxygenase PB1A11.03</fullName>
    </submittedName>
</protein>
<feature type="compositionally biased region" description="Gly residues" evidence="3">
    <location>
        <begin position="38"/>
        <end position="56"/>
    </location>
</feature>
<reference evidence="5 6" key="1">
    <citation type="journal article" date="2024" name="J Genomics">
        <title>Draft genome sequencing and assembly of Favolaschia claudopus CIRM-BRFM 2984 isolated from oak limbs.</title>
        <authorList>
            <person name="Navarro D."/>
            <person name="Drula E."/>
            <person name="Chaduli D."/>
            <person name="Cazenave R."/>
            <person name="Ahrendt S."/>
            <person name="Wang J."/>
            <person name="Lipzen A."/>
            <person name="Daum C."/>
            <person name="Barry K."/>
            <person name="Grigoriev I.V."/>
            <person name="Favel A."/>
            <person name="Rosso M.N."/>
            <person name="Martin F."/>
        </authorList>
    </citation>
    <scope>NUCLEOTIDE SEQUENCE [LARGE SCALE GENOMIC DNA]</scope>
    <source>
        <strain evidence="5 6">CIRM-BRFM 2984</strain>
    </source>
</reference>
<dbReference type="InterPro" id="IPR037396">
    <property type="entry name" value="FMN_HAD"/>
</dbReference>
<evidence type="ECO:0000259" key="4">
    <source>
        <dbReference type="PROSITE" id="PS51349"/>
    </source>
</evidence>
<evidence type="ECO:0000313" key="5">
    <source>
        <dbReference type="EMBL" id="KAK7007390.1"/>
    </source>
</evidence>
<organism evidence="5 6">
    <name type="scientific">Favolaschia claudopus</name>
    <dbReference type="NCBI Taxonomy" id="2862362"/>
    <lineage>
        <taxon>Eukaryota</taxon>
        <taxon>Fungi</taxon>
        <taxon>Dikarya</taxon>
        <taxon>Basidiomycota</taxon>
        <taxon>Agaricomycotina</taxon>
        <taxon>Agaricomycetes</taxon>
        <taxon>Agaricomycetidae</taxon>
        <taxon>Agaricales</taxon>
        <taxon>Marasmiineae</taxon>
        <taxon>Mycenaceae</taxon>
        <taxon>Favolaschia</taxon>
    </lineage>
</organism>
<feature type="region of interest" description="Disordered" evidence="3">
    <location>
        <begin position="35"/>
        <end position="56"/>
    </location>
</feature>
<dbReference type="PROSITE" id="PS51349">
    <property type="entry name" value="FMN_HYDROXY_ACID_DH_2"/>
    <property type="match status" value="1"/>
</dbReference>
<dbReference type="Gene3D" id="3.20.20.70">
    <property type="entry name" value="Aldolase class I"/>
    <property type="match status" value="1"/>
</dbReference>
<proteinExistence type="predicted"/>
<feature type="domain" description="FMN hydroxy acid dehydrogenase" evidence="4">
    <location>
        <begin position="150"/>
        <end position="552"/>
    </location>
</feature>
<evidence type="ECO:0000256" key="2">
    <source>
        <dbReference type="ARBA" id="ARBA00023002"/>
    </source>
</evidence>
<dbReference type="InterPro" id="IPR013785">
    <property type="entry name" value="Aldolase_TIM"/>
</dbReference>
<dbReference type="PANTHER" id="PTHR10578">
    <property type="entry name" value="S -2-HYDROXY-ACID OXIDASE-RELATED"/>
    <property type="match status" value="1"/>
</dbReference>
<dbReference type="PROSITE" id="PS00557">
    <property type="entry name" value="FMN_HYDROXY_ACID_DH_1"/>
    <property type="match status" value="1"/>
</dbReference>
<evidence type="ECO:0000256" key="3">
    <source>
        <dbReference type="SAM" id="MobiDB-lite"/>
    </source>
</evidence>
<dbReference type="SUPFAM" id="SSF51395">
    <property type="entry name" value="FMN-linked oxidoreductases"/>
    <property type="match status" value="1"/>
</dbReference>
<dbReference type="PANTHER" id="PTHR10578:SF143">
    <property type="entry name" value="FMN-DEPENDENT ALPHA-HYDROXY ACID DEHYDROGENASE PB1A11.03"/>
    <property type="match status" value="1"/>
</dbReference>
<keyword evidence="2" id="KW-0560">Oxidoreductase</keyword>
<name>A0AAW0ADV5_9AGAR</name>
<sequence length="555" mass="59228">MSILRAAKTSTSKGSVNEEGISSLPYALQQLTINSIQGGNGGPGGGGGGGGSGGVGGTGTGARINLAGAGGIQTFNLHVTTQNSEELRNTLIRPISCPPPMHLNPKSIPGSAICPRSRNYQPPTTMNPTAHHAGSTYMLEVYRNRQGVPPLGTAVFEELEAKAREKFENYPGVFMYAGGSAGTNSTYRGNVRAFERYRIVPRMLVDATTRSLETTIFGVTYSSPLFIAPIGVQGLFSPSGELAAATAGKNLNIPFIMSNASSRSIEDVAAANGPGHRWYQLYWPASNEVTLSILARAKASGFAALLVTLDTHLLGWRTHDMARSYLPFAHGVGVQVGMSDPVFMARMGREPQVSPRPKFPYDAREMDRALEAGDEEVRDAVELGMEWLKEINSGRFRDWEDVGFLRENWEGPLVLKGIQSVGDAERALECGVDGIVVSNHGGRQVDGAIPSLEALVRIMRSSKVREAQAAGKFTILFDSGVRTGSDVFKAIALGAQGVLLGRPWLYGAAVAGQEGIEQVLKMTLADLDTTLGLSGYRSIAEIQGQGQEVLVECDL</sequence>
<dbReference type="EMBL" id="JAWWNJ010000071">
    <property type="protein sequence ID" value="KAK7007390.1"/>
    <property type="molecule type" value="Genomic_DNA"/>
</dbReference>
<evidence type="ECO:0000256" key="1">
    <source>
        <dbReference type="ARBA" id="ARBA00001917"/>
    </source>
</evidence>
<comment type="cofactor">
    <cofactor evidence="1">
        <name>FMN</name>
        <dbReference type="ChEBI" id="CHEBI:58210"/>
    </cofactor>
</comment>